<feature type="compositionally biased region" description="Low complexity" evidence="10">
    <location>
        <begin position="64"/>
        <end position="78"/>
    </location>
</feature>
<comment type="similarity">
    <text evidence="2">Belongs to the membrane-bound acyltransferase family. Sterol o-acyltransferase subfamily.</text>
</comment>
<dbReference type="Proteomes" id="UP000242877">
    <property type="component" value="Unassembled WGS sequence"/>
</dbReference>
<dbReference type="InterPro" id="IPR014371">
    <property type="entry name" value="Oat_ACAT_DAG_ARE"/>
</dbReference>
<evidence type="ECO:0000256" key="6">
    <source>
        <dbReference type="ARBA" id="ARBA00022989"/>
    </source>
</evidence>
<keyword evidence="7 11" id="KW-0472">Membrane</keyword>
<evidence type="ECO:0000256" key="5">
    <source>
        <dbReference type="ARBA" id="ARBA00022824"/>
    </source>
</evidence>
<dbReference type="GO" id="GO:0000139">
    <property type="term" value="C:Golgi membrane"/>
    <property type="evidence" value="ECO:0007669"/>
    <property type="project" value="InterPro"/>
</dbReference>
<dbReference type="GO" id="GO:0015165">
    <property type="term" value="F:pyrimidine nucleotide-sugar transmembrane transporter activity"/>
    <property type="evidence" value="ECO:0007669"/>
    <property type="project" value="InterPro"/>
</dbReference>
<dbReference type="PANTHER" id="PTHR10408:SF9">
    <property type="entry name" value="STEROL O-ACYLTRANSFERASE 2-RELATED"/>
    <property type="match status" value="1"/>
</dbReference>
<feature type="transmembrane region" description="Helical" evidence="11">
    <location>
        <begin position="519"/>
        <end position="539"/>
    </location>
</feature>
<sequence length="1017" mass="113935">MASPFNEHEANALRNRQLPSRPQTKHVNGEQLEQKDPNLPDVAAAATTTGHAMDNNARGLLKRVSSSSLSSGQSTPLSPDAPPSAHMLSSARKDRRAAARKKLFYNIDYKPRASTLDPSSGPHDFHGFFSLFWLALAIMVGTTLAKNWFETGHPLRVSMWGILYANVWQLGRVDALMAASTGAGVLLQRLIRWAGMKNLSTKNGFFWGFLRWEAAGFWVQSVYEFVWLVFWANAPLKLGWTWTATVFFTLHVICLLMKMHSYTFYNGHLSACELEIRALDNEADEKAKLDSQTYPKHSHHPGSNPNYSPSRELEKTAGSDNDAASTPELANITEGVSTADDVTVNTRRQVLANELTSTLGHVTYPANLTWGDYVLFLFSPTLCYELEYPRVKEIRYWKIAVDALAVFGCIFLMILVSGEFILPVLQESNVKIARSSTSIERAIVVAETVNGLLTPFMVEVLLAFLVIFEYVCGACAEMTRFADRKFYEDWWNSSDWLEFSRKWNLPVHHFLRRHVYFPAMNKFSAGTAVALTFLISSVFHELVMANMSKKIRGYGFVLQMSQVPLSIIQKNKWVKKHKELNNVIFWFSIICGTSLPPDFYPAVQDDMQCIRNCDDPDPAKRVTFEFPVLQTLQMFVGEMGCWAVFFLSSLVSTYTRRNRTAPLLADDAVDDDDNYSVNEEHAAGTGSDSSSTLLAKAQEDQNDNREPLRGVKTLLLALPACFDITGTTLMNVGLLFVVASIYQMTRGALVLFVGLFSIVFLHRRLYAYQWLALFTVVLGVGLVGLAGALAKPHSPQSVDDAQHLAREAARAIVKRAQDTYSAASTSEALHIMLGVLFIAGAQIFTASQFVLEEWILERYAMTPLKVVGWEGVFGFTVTLFGMLLLHIFVGSTEAGRGGYFDAVEGFRAMREHSRVMWSSFAIMLSIGGFNFFGISVTQSVSATSRSTIDTCRTLFIWMISLALGWETFKWLQVVGFAMLVYGTFLFNDIVKPPLKRLLVPQNHVHEELLPEEPIEHI</sequence>
<feature type="region of interest" description="Disordered" evidence="10">
    <location>
        <begin position="64"/>
        <end position="92"/>
    </location>
</feature>
<dbReference type="OrthoDB" id="10039049at2759"/>
<evidence type="ECO:0000313" key="13">
    <source>
        <dbReference type="Proteomes" id="UP000242877"/>
    </source>
</evidence>
<feature type="transmembrane region" description="Helical" evidence="11">
    <location>
        <begin position="128"/>
        <end position="149"/>
    </location>
</feature>
<reference evidence="12 13" key="1">
    <citation type="journal article" date="2016" name="Genome Biol. Evol.">
        <title>Divergent and convergent evolution of fungal pathogenicity.</title>
        <authorList>
            <person name="Shang Y."/>
            <person name="Xiao G."/>
            <person name="Zheng P."/>
            <person name="Cen K."/>
            <person name="Zhan S."/>
            <person name="Wang C."/>
        </authorList>
    </citation>
    <scope>NUCLEOTIDE SEQUENCE [LARGE SCALE GENOMIC DNA]</scope>
    <source>
        <strain evidence="12 13">ARSEF 7405</strain>
    </source>
</reference>
<keyword evidence="3 12" id="KW-0808">Transferase</keyword>
<comment type="subcellular location">
    <subcellularLocation>
        <location evidence="1">Endoplasmic reticulum membrane</location>
        <topology evidence="1">Multi-pass membrane protein</topology>
    </subcellularLocation>
</comment>
<evidence type="ECO:0000256" key="10">
    <source>
        <dbReference type="SAM" id="MobiDB-lite"/>
    </source>
</evidence>
<feature type="transmembrane region" description="Helical" evidence="11">
    <location>
        <begin position="238"/>
        <end position="257"/>
    </location>
</feature>
<feature type="region of interest" description="Disordered" evidence="10">
    <location>
        <begin position="1"/>
        <end position="43"/>
    </location>
</feature>
<feature type="compositionally biased region" description="Polar residues" evidence="10">
    <location>
        <begin position="290"/>
        <end position="309"/>
    </location>
</feature>
<dbReference type="EMBL" id="AZGZ01000051">
    <property type="protein sequence ID" value="KZZ86691.1"/>
    <property type="molecule type" value="Genomic_DNA"/>
</dbReference>
<dbReference type="GO" id="GO:0008204">
    <property type="term" value="P:ergosterol metabolic process"/>
    <property type="evidence" value="ECO:0007669"/>
    <property type="project" value="TreeGrafter"/>
</dbReference>
<name>A0A167UWD1_9EURO</name>
<dbReference type="GO" id="GO:0034737">
    <property type="term" value="F:ergosterol O-acyltransferase activity"/>
    <property type="evidence" value="ECO:0007669"/>
    <property type="project" value="TreeGrafter"/>
</dbReference>
<dbReference type="SUPFAM" id="SSF103481">
    <property type="entry name" value="Multidrug resistance efflux transporter EmrE"/>
    <property type="match status" value="1"/>
</dbReference>
<dbReference type="AlphaFoldDB" id="A0A167UWD1"/>
<feature type="transmembrane region" description="Helical" evidence="11">
    <location>
        <begin position="872"/>
        <end position="889"/>
    </location>
</feature>
<feature type="region of interest" description="Disordered" evidence="10">
    <location>
        <begin position="679"/>
        <end position="703"/>
    </location>
</feature>
<dbReference type="GO" id="GO:0005789">
    <property type="term" value="C:endoplasmic reticulum membrane"/>
    <property type="evidence" value="ECO:0007669"/>
    <property type="project" value="UniProtKB-SubCell"/>
</dbReference>
<keyword evidence="8 12" id="KW-0012">Acyltransferase</keyword>
<feature type="transmembrane region" description="Helical" evidence="11">
    <location>
        <begin position="828"/>
        <end position="851"/>
    </location>
</feature>
<organism evidence="12 13">
    <name type="scientific">Ascosphaera apis ARSEF 7405</name>
    <dbReference type="NCBI Taxonomy" id="392613"/>
    <lineage>
        <taxon>Eukaryota</taxon>
        <taxon>Fungi</taxon>
        <taxon>Dikarya</taxon>
        <taxon>Ascomycota</taxon>
        <taxon>Pezizomycotina</taxon>
        <taxon>Eurotiomycetes</taxon>
        <taxon>Eurotiomycetidae</taxon>
        <taxon>Onygenales</taxon>
        <taxon>Ascosphaeraceae</taxon>
        <taxon>Ascosphaera</taxon>
    </lineage>
</organism>
<feature type="transmembrane region" description="Helical" evidence="11">
    <location>
        <begin position="768"/>
        <end position="790"/>
    </location>
</feature>
<evidence type="ECO:0000256" key="3">
    <source>
        <dbReference type="ARBA" id="ARBA00022679"/>
    </source>
</evidence>
<keyword evidence="4 11" id="KW-0812">Transmembrane</keyword>
<evidence type="ECO:0000256" key="8">
    <source>
        <dbReference type="ARBA" id="ARBA00023315"/>
    </source>
</evidence>
<dbReference type="Pfam" id="PF04142">
    <property type="entry name" value="Nuc_sug_transp"/>
    <property type="match status" value="1"/>
</dbReference>
<dbReference type="VEuPathDB" id="FungiDB:AAP_06310"/>
<feature type="transmembrane region" description="Helical" evidence="11">
    <location>
        <begin position="212"/>
        <end position="232"/>
    </location>
</feature>
<feature type="transmembrane region" description="Helical" evidence="11">
    <location>
        <begin position="744"/>
        <end position="761"/>
    </location>
</feature>
<keyword evidence="13" id="KW-1185">Reference proteome</keyword>
<feature type="transmembrane region" description="Helical" evidence="11">
    <location>
        <begin position="399"/>
        <end position="422"/>
    </location>
</feature>
<evidence type="ECO:0000313" key="12">
    <source>
        <dbReference type="EMBL" id="KZZ86691.1"/>
    </source>
</evidence>
<dbReference type="PANTHER" id="PTHR10408">
    <property type="entry name" value="STEROL O-ACYLTRANSFERASE"/>
    <property type="match status" value="1"/>
</dbReference>
<evidence type="ECO:0000256" key="2">
    <source>
        <dbReference type="ARBA" id="ARBA00009010"/>
    </source>
</evidence>
<feature type="compositionally biased region" description="Basic and acidic residues" evidence="10">
    <location>
        <begin position="1"/>
        <end position="11"/>
    </location>
</feature>
<comment type="function">
    <text evidence="9">Sterol O-acyltransferase that catalyzes the formation of stery esters.</text>
</comment>
<dbReference type="InterPro" id="IPR037185">
    <property type="entry name" value="EmrE-like"/>
</dbReference>
<evidence type="ECO:0000256" key="4">
    <source>
        <dbReference type="ARBA" id="ARBA00022692"/>
    </source>
</evidence>
<dbReference type="InterPro" id="IPR007271">
    <property type="entry name" value="Nuc_sug_transpt"/>
</dbReference>
<dbReference type="Pfam" id="PF03062">
    <property type="entry name" value="MBOAT"/>
    <property type="match status" value="1"/>
</dbReference>
<comment type="caution">
    <text evidence="12">The sequence shown here is derived from an EMBL/GenBank/DDBJ whole genome shotgun (WGS) entry which is preliminary data.</text>
</comment>
<evidence type="ECO:0000256" key="7">
    <source>
        <dbReference type="ARBA" id="ARBA00023136"/>
    </source>
</evidence>
<feature type="transmembrane region" description="Helical" evidence="11">
    <location>
        <begin position="632"/>
        <end position="651"/>
    </location>
</feature>
<feature type="compositionally biased region" description="Polar residues" evidence="10">
    <location>
        <begin position="17"/>
        <end position="26"/>
    </location>
</feature>
<protein>
    <submittedName>
        <fullName evidence="12">Sterol O-acyltransferase 2</fullName>
    </submittedName>
</protein>
<evidence type="ECO:0000256" key="1">
    <source>
        <dbReference type="ARBA" id="ARBA00004477"/>
    </source>
</evidence>
<accession>A0A167UWD1</accession>
<feature type="transmembrane region" description="Helical" evidence="11">
    <location>
        <begin position="915"/>
        <end position="934"/>
    </location>
</feature>
<feature type="region of interest" description="Disordered" evidence="10">
    <location>
        <begin position="290"/>
        <end position="325"/>
    </location>
</feature>
<keyword evidence="5" id="KW-0256">Endoplasmic reticulum</keyword>
<dbReference type="InterPro" id="IPR004299">
    <property type="entry name" value="MBOAT_fam"/>
</dbReference>
<evidence type="ECO:0000256" key="9">
    <source>
        <dbReference type="ARBA" id="ARBA00023568"/>
    </source>
</evidence>
<gene>
    <name evidence="12" type="ORF">AAP_06310</name>
</gene>
<feature type="transmembrane region" description="Helical" evidence="11">
    <location>
        <begin position="714"/>
        <end position="738"/>
    </location>
</feature>
<proteinExistence type="inferred from homology"/>
<keyword evidence="6 11" id="KW-1133">Transmembrane helix</keyword>
<feature type="transmembrane region" description="Helical" evidence="11">
    <location>
        <begin position="456"/>
        <end position="476"/>
    </location>
</feature>
<evidence type="ECO:0000256" key="11">
    <source>
        <dbReference type="SAM" id="Phobius"/>
    </source>
</evidence>